<dbReference type="Gene3D" id="3.90.190.20">
    <property type="entry name" value="Mur ligase, C-terminal domain"/>
    <property type="match status" value="1"/>
</dbReference>
<dbReference type="GO" id="GO:0008765">
    <property type="term" value="F:UDP-N-acetylmuramoylalanyl-D-glutamate-2,6-diaminopimelate ligase activity"/>
    <property type="evidence" value="ECO:0007669"/>
    <property type="project" value="UniProtKB-UniRule"/>
</dbReference>
<keyword evidence="17" id="KW-1185">Reference proteome</keyword>
<dbReference type="OrthoDB" id="9800958at2"/>
<comment type="PTM">
    <text evidence="11">Carboxylation is probably crucial for Mg(2+) binding and, consequently, for the gamma-phosphate positioning of ATP.</text>
</comment>
<dbReference type="NCBIfam" id="NF001124">
    <property type="entry name" value="PRK00139.1-2"/>
    <property type="match status" value="1"/>
</dbReference>
<protein>
    <recommendedName>
        <fullName evidence="11">UDP-N-acetylmuramoyl-L-alanyl-D-glutamate--2,6-diaminopimelate ligase</fullName>
        <ecNumber evidence="11">6.3.2.13</ecNumber>
    </recommendedName>
    <alternativeName>
        <fullName evidence="11">Meso-A2pm-adding enzyme</fullName>
    </alternativeName>
    <alternativeName>
        <fullName evidence="11">Meso-diaminopimelate-adding enzyme</fullName>
    </alternativeName>
    <alternativeName>
        <fullName evidence="11">UDP-MurNAc-L-Ala-D-Glu:meso-diaminopimelate ligase</fullName>
    </alternativeName>
    <alternativeName>
        <fullName evidence="11">UDP-MurNAc-tripeptide synthetase</fullName>
    </alternativeName>
    <alternativeName>
        <fullName evidence="11">UDP-N-acetylmuramyl-tripeptide synthetase</fullName>
    </alternativeName>
</protein>
<evidence type="ECO:0000313" key="17">
    <source>
        <dbReference type="Proteomes" id="UP000002586"/>
    </source>
</evidence>
<keyword evidence="11" id="KW-0460">Magnesium</keyword>
<evidence type="ECO:0000259" key="14">
    <source>
        <dbReference type="Pfam" id="PF02875"/>
    </source>
</evidence>
<dbReference type="Pfam" id="PF02875">
    <property type="entry name" value="Mur_ligase_C"/>
    <property type="match status" value="1"/>
</dbReference>
<dbReference type="NCBIfam" id="NF001126">
    <property type="entry name" value="PRK00139.1-4"/>
    <property type="match status" value="1"/>
</dbReference>
<dbReference type="InterPro" id="IPR004101">
    <property type="entry name" value="Mur_ligase_C"/>
</dbReference>
<dbReference type="SUPFAM" id="SSF63418">
    <property type="entry name" value="MurE/MurF N-terminal domain"/>
    <property type="match status" value="1"/>
</dbReference>
<gene>
    <name evidence="11" type="primary">murE</name>
    <name evidence="16" type="ordered locus">Mmc1_0758</name>
</gene>
<feature type="short sequence motif" description="Meso-diaminopimelate recognition motif" evidence="11">
    <location>
        <begin position="407"/>
        <end position="410"/>
    </location>
</feature>
<dbReference type="GO" id="GO:0000287">
    <property type="term" value="F:magnesium ion binding"/>
    <property type="evidence" value="ECO:0007669"/>
    <property type="project" value="UniProtKB-UniRule"/>
</dbReference>
<dbReference type="AlphaFoldDB" id="A0L5N6"/>
<keyword evidence="2 11" id="KW-0963">Cytoplasm</keyword>
<keyword evidence="5 11" id="KW-0547">Nucleotide-binding</keyword>
<dbReference type="PANTHER" id="PTHR23135">
    <property type="entry name" value="MUR LIGASE FAMILY MEMBER"/>
    <property type="match status" value="1"/>
</dbReference>
<evidence type="ECO:0000259" key="15">
    <source>
        <dbReference type="Pfam" id="PF08245"/>
    </source>
</evidence>
<feature type="domain" description="Mur ligase N-terminal catalytic" evidence="13">
    <location>
        <begin position="25"/>
        <end position="98"/>
    </location>
</feature>
<reference evidence="16 17" key="2">
    <citation type="journal article" date="2012" name="Int. J. Syst. Evol. Microbiol.">
        <title>Magnetococcus marinus gen. nov., sp. nov., a marine, magnetotactic bacterium that represents a novel lineage (Magnetococcaceae fam. nov.; Magnetococcales ord. nov.) at the base of the Alphaproteobacteria.</title>
        <authorList>
            <person name="Bazylinski D.A."/>
            <person name="Williams T.J."/>
            <person name="Lefevre C.T."/>
            <person name="Berg R.J."/>
            <person name="Zhang C.L."/>
            <person name="Bowser S.S."/>
            <person name="Dean A.J."/>
            <person name="Beveridge T.J."/>
        </authorList>
    </citation>
    <scope>NUCLEOTIDE SEQUENCE [LARGE SCALE GENOMIC DNA]</scope>
    <source>
        <strain evidence="17">ATCC BAA-1437 / JCM 17883 / MC-1</strain>
    </source>
</reference>
<dbReference type="HAMAP" id="MF_00208">
    <property type="entry name" value="MurE"/>
    <property type="match status" value="1"/>
</dbReference>
<dbReference type="PROSITE" id="PS01011">
    <property type="entry name" value="FOLYLPOLYGLU_SYNT_1"/>
    <property type="match status" value="1"/>
</dbReference>
<comment type="caution">
    <text evidence="11">Lacks conserved residue(s) required for the propagation of feature annotation.</text>
</comment>
<evidence type="ECO:0000256" key="2">
    <source>
        <dbReference type="ARBA" id="ARBA00022490"/>
    </source>
</evidence>
<dbReference type="Proteomes" id="UP000002586">
    <property type="component" value="Chromosome"/>
</dbReference>
<name>A0L5N6_MAGMM</name>
<evidence type="ECO:0000313" key="16">
    <source>
        <dbReference type="EMBL" id="ABK43279.1"/>
    </source>
</evidence>
<proteinExistence type="inferred from homology"/>
<dbReference type="UniPathway" id="UPA00219"/>
<keyword evidence="9 11" id="KW-0131">Cell cycle</keyword>
<dbReference type="InterPro" id="IPR036615">
    <property type="entry name" value="Mur_ligase_C_dom_sf"/>
</dbReference>
<dbReference type="InterPro" id="IPR005761">
    <property type="entry name" value="UDP-N-AcMur-Glu-dNH2Pim_ligase"/>
</dbReference>
<dbReference type="InterPro" id="IPR018109">
    <property type="entry name" value="Folylpolyglutamate_synth_CS"/>
</dbReference>
<keyword evidence="10 11" id="KW-0961">Cell wall biogenesis/degradation</keyword>
<feature type="binding site" evidence="11">
    <location>
        <position position="189"/>
    </location>
    <ligand>
        <name>UDP-N-acetyl-alpha-D-muramoyl-L-alanyl-D-glutamate</name>
        <dbReference type="ChEBI" id="CHEBI:83900"/>
    </ligand>
</feature>
<dbReference type="GO" id="GO:0071555">
    <property type="term" value="P:cell wall organization"/>
    <property type="evidence" value="ECO:0007669"/>
    <property type="project" value="UniProtKB-KW"/>
</dbReference>
<dbReference type="KEGG" id="mgm:Mmc1_0758"/>
<evidence type="ECO:0000256" key="6">
    <source>
        <dbReference type="ARBA" id="ARBA00022840"/>
    </source>
</evidence>
<comment type="pathway">
    <text evidence="11 12">Cell wall biogenesis; peptidoglycan biosynthesis.</text>
</comment>
<evidence type="ECO:0000259" key="13">
    <source>
        <dbReference type="Pfam" id="PF01225"/>
    </source>
</evidence>
<dbReference type="Gene3D" id="3.40.1390.10">
    <property type="entry name" value="MurE/MurF, N-terminal domain"/>
    <property type="match status" value="1"/>
</dbReference>
<comment type="catalytic activity">
    <reaction evidence="11">
        <text>UDP-N-acetyl-alpha-D-muramoyl-L-alanyl-D-glutamate + meso-2,6-diaminopimelate + ATP = UDP-N-acetyl-alpha-D-muramoyl-L-alanyl-gamma-D-glutamyl-meso-2,6-diaminopimelate + ADP + phosphate + H(+)</text>
        <dbReference type="Rhea" id="RHEA:23676"/>
        <dbReference type="ChEBI" id="CHEBI:15378"/>
        <dbReference type="ChEBI" id="CHEBI:30616"/>
        <dbReference type="ChEBI" id="CHEBI:43474"/>
        <dbReference type="ChEBI" id="CHEBI:57791"/>
        <dbReference type="ChEBI" id="CHEBI:83900"/>
        <dbReference type="ChEBI" id="CHEBI:83905"/>
        <dbReference type="ChEBI" id="CHEBI:456216"/>
        <dbReference type="EC" id="6.3.2.13"/>
    </reaction>
</comment>
<evidence type="ECO:0000256" key="9">
    <source>
        <dbReference type="ARBA" id="ARBA00023306"/>
    </source>
</evidence>
<dbReference type="SUPFAM" id="SSF53623">
    <property type="entry name" value="MurD-like peptide ligases, catalytic domain"/>
    <property type="match status" value="1"/>
</dbReference>
<dbReference type="GO" id="GO:0009252">
    <property type="term" value="P:peptidoglycan biosynthetic process"/>
    <property type="evidence" value="ECO:0007669"/>
    <property type="project" value="UniProtKB-UniRule"/>
</dbReference>
<feature type="domain" description="Mur ligase C-terminal" evidence="14">
    <location>
        <begin position="334"/>
        <end position="459"/>
    </location>
</feature>
<dbReference type="GO" id="GO:0005737">
    <property type="term" value="C:cytoplasm"/>
    <property type="evidence" value="ECO:0007669"/>
    <property type="project" value="UniProtKB-SubCell"/>
</dbReference>
<feature type="domain" description="Mur ligase central" evidence="15">
    <location>
        <begin position="110"/>
        <end position="311"/>
    </location>
</feature>
<feature type="binding site" evidence="11">
    <location>
        <position position="187"/>
    </location>
    <ligand>
        <name>UDP-N-acetyl-alpha-D-muramoyl-L-alanyl-D-glutamate</name>
        <dbReference type="ChEBI" id="CHEBI:83900"/>
    </ligand>
</feature>
<dbReference type="InterPro" id="IPR036565">
    <property type="entry name" value="Mur-like_cat_sf"/>
</dbReference>
<dbReference type="GO" id="GO:0005524">
    <property type="term" value="F:ATP binding"/>
    <property type="evidence" value="ECO:0007669"/>
    <property type="project" value="UniProtKB-UniRule"/>
</dbReference>
<dbReference type="GO" id="GO:0051301">
    <property type="term" value="P:cell division"/>
    <property type="evidence" value="ECO:0007669"/>
    <property type="project" value="UniProtKB-KW"/>
</dbReference>
<evidence type="ECO:0000256" key="3">
    <source>
        <dbReference type="ARBA" id="ARBA00022598"/>
    </source>
</evidence>
<keyword evidence="7 11" id="KW-0133">Cell shape</keyword>
<dbReference type="Pfam" id="PF08245">
    <property type="entry name" value="Mur_ligase_M"/>
    <property type="match status" value="1"/>
</dbReference>
<evidence type="ECO:0000256" key="7">
    <source>
        <dbReference type="ARBA" id="ARBA00022960"/>
    </source>
</evidence>
<dbReference type="HOGENOM" id="CLU_022291_4_1_5"/>
<dbReference type="InterPro" id="IPR000713">
    <property type="entry name" value="Mur_ligase_N"/>
</dbReference>
<evidence type="ECO:0000256" key="10">
    <source>
        <dbReference type="ARBA" id="ARBA00023316"/>
    </source>
</evidence>
<comment type="similarity">
    <text evidence="1 11">Belongs to the MurCDEF family. MurE subfamily.</text>
</comment>
<accession>A0L5N6</accession>
<evidence type="ECO:0000256" key="5">
    <source>
        <dbReference type="ARBA" id="ARBA00022741"/>
    </source>
</evidence>
<evidence type="ECO:0000256" key="11">
    <source>
        <dbReference type="HAMAP-Rule" id="MF_00208"/>
    </source>
</evidence>
<evidence type="ECO:0000256" key="1">
    <source>
        <dbReference type="ARBA" id="ARBA00005898"/>
    </source>
</evidence>
<comment type="cofactor">
    <cofactor evidence="11">
        <name>Mg(2+)</name>
        <dbReference type="ChEBI" id="CHEBI:18420"/>
    </cofactor>
</comment>
<dbReference type="GO" id="GO:0004326">
    <property type="term" value="F:tetrahydrofolylpolyglutamate synthase activity"/>
    <property type="evidence" value="ECO:0007669"/>
    <property type="project" value="InterPro"/>
</dbReference>
<keyword evidence="4 11" id="KW-0132">Cell division</keyword>
<feature type="binding site" evidence="11">
    <location>
        <position position="457"/>
    </location>
    <ligand>
        <name>meso-2,6-diaminopimelate</name>
        <dbReference type="ChEBI" id="CHEBI:57791"/>
    </ligand>
</feature>
<evidence type="ECO:0000256" key="8">
    <source>
        <dbReference type="ARBA" id="ARBA00022984"/>
    </source>
</evidence>
<comment type="function">
    <text evidence="11">Catalyzes the addition of meso-diaminopimelic acid to the nucleotide precursor UDP-N-acetylmuramoyl-L-alanyl-D-glutamate (UMAG) in the biosynthesis of bacterial cell-wall peptidoglycan.</text>
</comment>
<organism evidence="16 17">
    <name type="scientific">Magnetococcus marinus (strain ATCC BAA-1437 / JCM 17883 / MC-1)</name>
    <dbReference type="NCBI Taxonomy" id="156889"/>
    <lineage>
        <taxon>Bacteria</taxon>
        <taxon>Pseudomonadati</taxon>
        <taxon>Pseudomonadota</taxon>
        <taxon>Magnetococcia</taxon>
        <taxon>Magnetococcales</taxon>
        <taxon>Magnetococcaceae</taxon>
        <taxon>Magnetococcus</taxon>
    </lineage>
</organism>
<dbReference type="PANTHER" id="PTHR23135:SF4">
    <property type="entry name" value="UDP-N-ACETYLMURAMOYL-L-ALANYL-D-GLUTAMATE--2,6-DIAMINOPIMELATE LIGASE MURE HOMOLOG, CHLOROPLASTIC"/>
    <property type="match status" value="1"/>
</dbReference>
<keyword evidence="3 11" id="KW-0436">Ligase</keyword>
<dbReference type="RefSeq" id="WP_011712439.1">
    <property type="nucleotide sequence ID" value="NC_008576.1"/>
</dbReference>
<dbReference type="EMBL" id="CP000471">
    <property type="protein sequence ID" value="ABK43279.1"/>
    <property type="molecule type" value="Genomic_DNA"/>
</dbReference>
<feature type="binding site" evidence="11">
    <location>
        <begin position="112"/>
        <end position="118"/>
    </location>
    <ligand>
        <name>ATP</name>
        <dbReference type="ChEBI" id="CHEBI:30616"/>
    </ligand>
</feature>
<keyword evidence="8 11" id="KW-0573">Peptidoglycan synthesis</keyword>
<dbReference type="InterPro" id="IPR035911">
    <property type="entry name" value="MurE/MurF_N"/>
</dbReference>
<dbReference type="STRING" id="156889.Mmc1_0758"/>
<dbReference type="eggNOG" id="COG0769">
    <property type="taxonomic scope" value="Bacteria"/>
</dbReference>
<feature type="binding site" evidence="11">
    <location>
        <position position="32"/>
    </location>
    <ligand>
        <name>UDP-N-acetyl-alpha-D-muramoyl-L-alanyl-D-glutamate</name>
        <dbReference type="ChEBI" id="CHEBI:83900"/>
    </ligand>
</feature>
<reference evidence="17" key="1">
    <citation type="journal article" date="2009" name="Appl. Environ. Microbiol.">
        <title>Complete genome sequence of the chemolithoautotrophic marine magnetotactic coccus strain MC-1.</title>
        <authorList>
            <person name="Schubbe S."/>
            <person name="Williams T.J."/>
            <person name="Xie G."/>
            <person name="Kiss H.E."/>
            <person name="Brettin T.S."/>
            <person name="Martinez D."/>
            <person name="Ross C.A."/>
            <person name="Schuler D."/>
            <person name="Cox B.L."/>
            <person name="Nealson K.H."/>
            <person name="Bazylinski D.A."/>
        </authorList>
    </citation>
    <scope>NUCLEOTIDE SEQUENCE [LARGE SCALE GENOMIC DNA]</scope>
    <source>
        <strain evidence="17">ATCC BAA-1437 / JCM 17883 / MC-1</strain>
    </source>
</reference>
<feature type="modified residue" description="N6-carboxylysine" evidence="11">
    <location>
        <position position="221"/>
    </location>
</feature>
<feature type="binding site" evidence="11">
    <location>
        <position position="181"/>
    </location>
    <ligand>
        <name>UDP-N-acetyl-alpha-D-muramoyl-L-alanyl-D-glutamate</name>
        <dbReference type="ChEBI" id="CHEBI:83900"/>
    </ligand>
</feature>
<evidence type="ECO:0000256" key="12">
    <source>
        <dbReference type="RuleBase" id="RU004135"/>
    </source>
</evidence>
<dbReference type="Pfam" id="PF01225">
    <property type="entry name" value="Mur_ligase"/>
    <property type="match status" value="1"/>
</dbReference>
<dbReference type="InterPro" id="IPR013221">
    <property type="entry name" value="Mur_ligase_cen"/>
</dbReference>
<dbReference type="EC" id="6.3.2.13" evidence="11"/>
<dbReference type="SUPFAM" id="SSF53244">
    <property type="entry name" value="MurD-like peptide ligases, peptide-binding domain"/>
    <property type="match status" value="1"/>
</dbReference>
<evidence type="ECO:0000256" key="4">
    <source>
        <dbReference type="ARBA" id="ARBA00022618"/>
    </source>
</evidence>
<dbReference type="Gene3D" id="3.40.1190.10">
    <property type="entry name" value="Mur-like, catalytic domain"/>
    <property type="match status" value="1"/>
</dbReference>
<feature type="binding site" evidence="11">
    <location>
        <position position="461"/>
    </location>
    <ligand>
        <name>meso-2,6-diaminopimelate</name>
        <dbReference type="ChEBI" id="CHEBI:57791"/>
    </ligand>
</feature>
<dbReference type="NCBIfam" id="TIGR01085">
    <property type="entry name" value="murE"/>
    <property type="match status" value="1"/>
</dbReference>
<feature type="binding site" evidence="11">
    <location>
        <begin position="154"/>
        <end position="155"/>
    </location>
    <ligand>
        <name>UDP-N-acetyl-alpha-D-muramoyl-L-alanyl-D-glutamate</name>
        <dbReference type="ChEBI" id="CHEBI:83900"/>
    </ligand>
</feature>
<feature type="binding site" evidence="11">
    <location>
        <begin position="407"/>
        <end position="410"/>
    </location>
    <ligand>
        <name>meso-2,6-diaminopimelate</name>
        <dbReference type="ChEBI" id="CHEBI:57791"/>
    </ligand>
</feature>
<keyword evidence="6 11" id="KW-0067">ATP-binding</keyword>
<dbReference type="GO" id="GO:0008360">
    <property type="term" value="P:regulation of cell shape"/>
    <property type="evidence" value="ECO:0007669"/>
    <property type="project" value="UniProtKB-KW"/>
</dbReference>
<sequence>MRHTLKSLAANIDQLTVLGDGETVITQLCNDSRLCEPGSLFAALPGSRVDGRDYIPQALELEAAAILHDGSLSLDPNTPQLIHPDPRRALAHVAAAFYGQPQKKLKSIVITGTNGKSTVASMCATILRHSGQRVGLISTVGIDIEGQKLATSHTTPDAITLYGLLADMVQANCRWLVMEASSHALDQHRLVGIQPDVALFTNLSRDHLDYHGDMGAYFQAKAKLFREYHPKLALLPSSDAHAQALNSICREQGVAVQTYGRVARQGVYAKQISAAIDCTRFVLQQKNQSAPVTLMAPGRFNLDNALAAASACLGMDLDLETVAEGLNRFQSVAGRVQAIHEGQNFAVLVDFAHTPDALDRLLSSLRPLTPGKLWVVFGCGGDKDSGKRPHMGECAGRLAHFPIITDDNPRSEDPAAIRAQIMRGCRNRNAQEMDDREDAITYALVNAQPGDTVVIAGKGHEQSQIGAHGATPFSDAEVARQALRGRAAMSRDFSA</sequence>
<comment type="subcellular location">
    <subcellularLocation>
        <location evidence="11 12">Cytoplasm</location>
    </subcellularLocation>
</comment>